<feature type="binding site" evidence="3">
    <location>
        <position position="159"/>
    </location>
    <ligand>
        <name>Fe cation</name>
        <dbReference type="ChEBI" id="CHEBI:24875"/>
    </ligand>
</feature>
<feature type="binding site" evidence="3">
    <location>
        <position position="181"/>
    </location>
    <ligand>
        <name>Zn(2+)</name>
        <dbReference type="ChEBI" id="CHEBI:29105"/>
    </ligand>
</feature>
<keyword evidence="3" id="KW-0862">Zinc</keyword>
<dbReference type="SMART" id="SM00116">
    <property type="entry name" value="CBS"/>
    <property type="match status" value="2"/>
</dbReference>
<name>A0A520KS34_METT2</name>
<evidence type="ECO:0000259" key="4">
    <source>
        <dbReference type="PROSITE" id="PS51371"/>
    </source>
</evidence>
<organism evidence="6 7">
    <name type="scientific">Methanoliparum thermophilum</name>
    <dbReference type="NCBI Taxonomy" id="2491083"/>
    <lineage>
        <taxon>Archaea</taxon>
        <taxon>Methanobacteriati</taxon>
        <taxon>Methanobacteriota</taxon>
        <taxon>Candidatus Methanoliparia</taxon>
        <taxon>Candidatus Methanoliparales</taxon>
        <taxon>Candidatus Methanoliparaceae</taxon>
        <taxon>Candidatus Methanoliparum</taxon>
    </lineage>
</organism>
<dbReference type="SUPFAM" id="SSF54631">
    <property type="entry name" value="CBS-domain pair"/>
    <property type="match status" value="1"/>
</dbReference>
<dbReference type="EMBL" id="RXIF01000010">
    <property type="protein sequence ID" value="RZN64022.1"/>
    <property type="molecule type" value="Genomic_DNA"/>
</dbReference>
<evidence type="ECO:0000256" key="2">
    <source>
        <dbReference type="PROSITE-ProRule" id="PRU00703"/>
    </source>
</evidence>
<evidence type="ECO:0000256" key="1">
    <source>
        <dbReference type="ARBA" id="ARBA00023122"/>
    </source>
</evidence>
<dbReference type="PROSITE" id="PS51901">
    <property type="entry name" value="ACP_MB"/>
    <property type="match status" value="1"/>
</dbReference>
<evidence type="ECO:0000313" key="6">
    <source>
        <dbReference type="EMBL" id="RZN64022.1"/>
    </source>
</evidence>
<feature type="domain" description="CBS" evidence="4">
    <location>
        <begin position="78"/>
        <end position="133"/>
    </location>
</feature>
<dbReference type="Gene3D" id="3.10.580.10">
    <property type="entry name" value="CBS-domain"/>
    <property type="match status" value="1"/>
</dbReference>
<keyword evidence="3" id="KW-0479">Metal-binding</keyword>
<dbReference type="PROSITE" id="PS51371">
    <property type="entry name" value="CBS"/>
    <property type="match status" value="2"/>
</dbReference>
<comment type="caution">
    <text evidence="6">The sequence shown here is derived from an EMBL/GenBank/DDBJ whole genome shotgun (WGS) entry which is preliminary data.</text>
</comment>
<proteinExistence type="predicted"/>
<dbReference type="GO" id="GO:0046872">
    <property type="term" value="F:metal ion binding"/>
    <property type="evidence" value="ECO:0007669"/>
    <property type="project" value="UniProtKB-KW"/>
</dbReference>
<dbReference type="InterPro" id="IPR044065">
    <property type="entry name" value="ACP_MB"/>
</dbReference>
<dbReference type="InterPro" id="IPR000644">
    <property type="entry name" value="CBS_dom"/>
</dbReference>
<accession>A0A520KS34</accession>
<feature type="binding site" evidence="3">
    <location>
        <position position="181"/>
    </location>
    <ligand>
        <name>Fe cation</name>
        <dbReference type="ChEBI" id="CHEBI:24875"/>
    </ligand>
</feature>
<feature type="binding site" evidence="3">
    <location>
        <position position="178"/>
    </location>
    <ligand>
        <name>Fe cation</name>
        <dbReference type="ChEBI" id="CHEBI:24875"/>
    </ligand>
</feature>
<feature type="binding site" evidence="3">
    <location>
        <position position="178"/>
    </location>
    <ligand>
        <name>Zn(2+)</name>
        <dbReference type="ChEBI" id="CHEBI:29105"/>
    </ligand>
</feature>
<evidence type="ECO:0000313" key="7">
    <source>
        <dbReference type="Proteomes" id="UP000317158"/>
    </source>
</evidence>
<sequence length="186" mass="20997">MLLESDIPVKEIMSTSIIGISPDDPADIAARRMSRHDVGNLIVMEDKKAIGIVTEEDFVRKIVAKNFLPRSVKIRDIMTSSLITISPNADVISAMEIMFKRNIRRLPVVSDGELVGIITFRDILSISPELNRILIDMIKINDIYLVERKKEKEIIQGKCDKCGSFSQSLNEYDGMLICDDCYDALF</sequence>
<dbReference type="AlphaFoldDB" id="A0A520KS34"/>
<dbReference type="PANTHER" id="PTHR43080">
    <property type="entry name" value="CBS DOMAIN-CONTAINING PROTEIN CBSX3, MITOCHONDRIAL"/>
    <property type="match status" value="1"/>
</dbReference>
<keyword evidence="3" id="KW-0408">Iron</keyword>
<dbReference type="InterPro" id="IPR046342">
    <property type="entry name" value="CBS_dom_sf"/>
</dbReference>
<feature type="domain" description="ACP-type MB" evidence="5">
    <location>
        <begin position="154"/>
        <end position="186"/>
    </location>
</feature>
<dbReference type="Proteomes" id="UP000317158">
    <property type="component" value="Unassembled WGS sequence"/>
</dbReference>
<protein>
    <submittedName>
        <fullName evidence="6">CBS domain-containing protein</fullName>
    </submittedName>
</protein>
<reference evidence="6 7" key="1">
    <citation type="journal article" date="2019" name="Nat. Microbiol.">
        <title>Wide diversity of methane and short-chain alkane metabolisms in uncultured archaea.</title>
        <authorList>
            <person name="Borrel G."/>
            <person name="Adam P.S."/>
            <person name="McKay L.J."/>
            <person name="Chen L.X."/>
            <person name="Sierra-Garcia I.N."/>
            <person name="Sieber C.M."/>
            <person name="Letourneur Q."/>
            <person name="Ghozlane A."/>
            <person name="Andersen G.L."/>
            <person name="Li W.J."/>
            <person name="Hallam S.J."/>
            <person name="Muyzer G."/>
            <person name="de Oliveira V.M."/>
            <person name="Inskeep W.P."/>
            <person name="Banfield J.F."/>
            <person name="Gribaldo S."/>
        </authorList>
    </citation>
    <scope>NUCLEOTIDE SEQUENCE [LARGE SCALE GENOMIC DNA]</scope>
    <source>
        <strain evidence="6">NM1a</strain>
    </source>
</reference>
<feature type="binding site" evidence="3">
    <location>
        <position position="162"/>
    </location>
    <ligand>
        <name>Fe cation</name>
        <dbReference type="ChEBI" id="CHEBI:24875"/>
    </ligand>
</feature>
<dbReference type="PANTHER" id="PTHR43080:SF2">
    <property type="entry name" value="CBS DOMAIN-CONTAINING PROTEIN"/>
    <property type="match status" value="1"/>
</dbReference>
<dbReference type="InterPro" id="IPR051257">
    <property type="entry name" value="Diverse_CBS-Domain"/>
</dbReference>
<gene>
    <name evidence="6" type="ORF">EF806_05220</name>
</gene>
<feature type="binding site" evidence="3">
    <location>
        <position position="162"/>
    </location>
    <ligand>
        <name>Zn(2+)</name>
        <dbReference type="ChEBI" id="CHEBI:29105"/>
    </ligand>
</feature>
<evidence type="ECO:0000256" key="3">
    <source>
        <dbReference type="PROSITE-ProRule" id="PRU01249"/>
    </source>
</evidence>
<keyword evidence="1 2" id="KW-0129">CBS domain</keyword>
<feature type="domain" description="CBS" evidence="4">
    <location>
        <begin position="13"/>
        <end position="70"/>
    </location>
</feature>
<feature type="binding site" evidence="3">
    <location>
        <position position="159"/>
    </location>
    <ligand>
        <name>Zn(2+)</name>
        <dbReference type="ChEBI" id="CHEBI:29105"/>
    </ligand>
</feature>
<dbReference type="Pfam" id="PF00571">
    <property type="entry name" value="CBS"/>
    <property type="match status" value="2"/>
</dbReference>
<evidence type="ECO:0000259" key="5">
    <source>
        <dbReference type="PROSITE" id="PS51901"/>
    </source>
</evidence>